<feature type="region of interest" description="Disordered" evidence="1">
    <location>
        <begin position="72"/>
        <end position="96"/>
    </location>
</feature>
<keyword evidence="3" id="KW-1185">Reference proteome</keyword>
<dbReference type="EMBL" id="KQ760343">
    <property type="protein sequence ID" value="OAD60843.1"/>
    <property type="molecule type" value="Genomic_DNA"/>
</dbReference>
<protein>
    <submittedName>
        <fullName evidence="2">Uncharacterized protein</fullName>
    </submittedName>
</protein>
<reference evidence="2 3" key="1">
    <citation type="submission" date="2015-07" db="EMBL/GenBank/DDBJ databases">
        <title>The genome of Eufriesea mexicana.</title>
        <authorList>
            <person name="Pan H."/>
            <person name="Kapheim K."/>
        </authorList>
    </citation>
    <scope>NUCLEOTIDE SEQUENCE [LARGE SCALE GENOMIC DNA]</scope>
    <source>
        <strain evidence="2">0111107269</strain>
        <tissue evidence="2">Whole body</tissue>
    </source>
</reference>
<accession>A0A310SQ97</accession>
<evidence type="ECO:0000313" key="2">
    <source>
        <dbReference type="EMBL" id="OAD60843.1"/>
    </source>
</evidence>
<evidence type="ECO:0000256" key="1">
    <source>
        <dbReference type="SAM" id="MobiDB-lite"/>
    </source>
</evidence>
<evidence type="ECO:0000313" key="3">
    <source>
        <dbReference type="Proteomes" id="UP000250275"/>
    </source>
</evidence>
<proteinExistence type="predicted"/>
<organism evidence="2 3">
    <name type="scientific">Eufriesea mexicana</name>
    <dbReference type="NCBI Taxonomy" id="516756"/>
    <lineage>
        <taxon>Eukaryota</taxon>
        <taxon>Metazoa</taxon>
        <taxon>Ecdysozoa</taxon>
        <taxon>Arthropoda</taxon>
        <taxon>Hexapoda</taxon>
        <taxon>Insecta</taxon>
        <taxon>Pterygota</taxon>
        <taxon>Neoptera</taxon>
        <taxon>Endopterygota</taxon>
        <taxon>Hymenoptera</taxon>
        <taxon>Apocrita</taxon>
        <taxon>Aculeata</taxon>
        <taxon>Apoidea</taxon>
        <taxon>Anthophila</taxon>
        <taxon>Apidae</taxon>
        <taxon>Eufriesea</taxon>
    </lineage>
</organism>
<sequence>MSAIRDCRGFLVSLRPSEKKVLVPLSRLLAAGGNLKEHKQDLRSRLSFTWPISFTVSRHSWIEFHSLAAGTQRGSQAPVLIDDPDDGSAEGGDERL</sequence>
<dbReference type="Proteomes" id="UP000250275">
    <property type="component" value="Unassembled WGS sequence"/>
</dbReference>
<gene>
    <name evidence="2" type="ORF">WN48_04658</name>
</gene>
<dbReference type="AlphaFoldDB" id="A0A310SQ97"/>
<name>A0A310SQ97_9HYME</name>